<dbReference type="AlphaFoldDB" id="A0A2H9UJD9"/>
<gene>
    <name evidence="1" type="ORF">CU320_12250</name>
</gene>
<organism evidence="1 2">
    <name type="scientific">Acinetobacter pseudolwoffii</name>
    <dbReference type="NCBI Taxonomy" id="2053287"/>
    <lineage>
        <taxon>Bacteria</taxon>
        <taxon>Pseudomonadati</taxon>
        <taxon>Pseudomonadota</taxon>
        <taxon>Gammaproteobacteria</taxon>
        <taxon>Moraxellales</taxon>
        <taxon>Moraxellaceae</taxon>
        <taxon>Acinetobacter</taxon>
    </lineage>
</organism>
<sequence length="214" mass="25147">MLLLEEIYKSHKAQNSAHFNLKIHRGLGWFKKALDLDQDLDFKFISLWIGFQAIYAEEDDRVQGRDKLRQFLEILCQNDLDQKINHIVWDKYSQPIHSLLVNPYMEQSFWDYRHQKISLERCNAELETQKKIIQHALNERNSVEILVGVFRRLYTLHHQLMQGGVTYHSSLNHKSLEESCRILAALLPVFICILLENSVALDLNKPFYPAAQVS</sequence>
<dbReference type="EMBL" id="PGOZ01000017">
    <property type="protein sequence ID" value="PJI31791.1"/>
    <property type="molecule type" value="Genomic_DNA"/>
</dbReference>
<reference evidence="1 2" key="1">
    <citation type="submission" date="2017-11" db="EMBL/GenBank/DDBJ databases">
        <authorList>
            <person name="Han C.G."/>
        </authorList>
    </citation>
    <scope>NUCLEOTIDE SEQUENCE [LARGE SCALE GENOMIC DNA]</scope>
    <source>
        <strain evidence="1 2">ANC 5347</strain>
    </source>
</reference>
<name>A0A2H9UJD9_9GAMM</name>
<reference evidence="1 2" key="2">
    <citation type="submission" date="2017-12" db="EMBL/GenBank/DDBJ databases">
        <title>Revising the taxonomy of the Acinetobacter lwoffii group: the description of Acinetobacter pseudolwoffii sp. nov. and emended description of Acinetobacter lwoffii.</title>
        <authorList>
            <person name="Nemec A."/>
        </authorList>
    </citation>
    <scope>NUCLEOTIDE SEQUENCE [LARGE SCALE GENOMIC DNA]</scope>
    <source>
        <strain evidence="1 2">ANC 5347</strain>
    </source>
</reference>
<evidence type="ECO:0000313" key="2">
    <source>
        <dbReference type="Proteomes" id="UP000242351"/>
    </source>
</evidence>
<dbReference type="RefSeq" id="WP_100357994.1">
    <property type="nucleotide sequence ID" value="NZ_DAVZIZ010000104.1"/>
</dbReference>
<proteinExistence type="predicted"/>
<comment type="caution">
    <text evidence="1">The sequence shown here is derived from an EMBL/GenBank/DDBJ whole genome shotgun (WGS) entry which is preliminary data.</text>
</comment>
<evidence type="ECO:0000313" key="1">
    <source>
        <dbReference type="EMBL" id="PJI31791.1"/>
    </source>
</evidence>
<dbReference type="Proteomes" id="UP000242351">
    <property type="component" value="Unassembled WGS sequence"/>
</dbReference>
<protein>
    <submittedName>
        <fullName evidence="1">Uncharacterized protein</fullName>
    </submittedName>
</protein>
<accession>A0A2H9UJD9</accession>